<protein>
    <submittedName>
        <fullName evidence="1">Uncharacterized protein</fullName>
    </submittedName>
</protein>
<evidence type="ECO:0000313" key="1">
    <source>
        <dbReference type="EMBL" id="OCX11420.1"/>
    </source>
</evidence>
<gene>
    <name evidence="1" type="ORF">BBI10_24860</name>
</gene>
<dbReference type="Proteomes" id="UP000095143">
    <property type="component" value="Unassembled WGS sequence"/>
</dbReference>
<name>A0A1C2D9H7_9PSED</name>
<reference evidence="1 2" key="1">
    <citation type="submission" date="2016-08" db="EMBL/GenBank/DDBJ databases">
        <title>Whole genome sequence of Pseudomonas graminis strain UASWS1507, a potential biological control agent for agriculture.</title>
        <authorList>
            <person name="Crovadore J."/>
            <person name="Calmin G."/>
            <person name="Chablais R."/>
            <person name="Cochard B."/>
            <person name="Lefort F."/>
        </authorList>
    </citation>
    <scope>NUCLEOTIDE SEQUENCE [LARGE SCALE GENOMIC DNA]</scope>
    <source>
        <strain evidence="1 2">UASWS1507</strain>
    </source>
</reference>
<accession>A0A1C2D9H7</accession>
<dbReference type="EMBL" id="MDEN01000069">
    <property type="protein sequence ID" value="OCX11420.1"/>
    <property type="molecule type" value="Genomic_DNA"/>
</dbReference>
<dbReference type="AlphaFoldDB" id="A0A1C2D9H7"/>
<proteinExistence type="predicted"/>
<comment type="caution">
    <text evidence="1">The sequence shown here is derived from an EMBL/GenBank/DDBJ whole genome shotgun (WGS) entry which is preliminary data.</text>
</comment>
<sequence length="66" mass="6987">MAWRGLTTAAQPIAGQATLLQSSAYGIATKKPGVALSERMMGIRQGNGGLEFFSSFKRQQHAASGF</sequence>
<evidence type="ECO:0000313" key="2">
    <source>
        <dbReference type="Proteomes" id="UP000095143"/>
    </source>
</evidence>
<organism evidence="1 2">
    <name type="scientific">Pseudomonas graminis</name>
    <dbReference type="NCBI Taxonomy" id="158627"/>
    <lineage>
        <taxon>Bacteria</taxon>
        <taxon>Pseudomonadati</taxon>
        <taxon>Pseudomonadota</taxon>
        <taxon>Gammaproteobacteria</taxon>
        <taxon>Pseudomonadales</taxon>
        <taxon>Pseudomonadaceae</taxon>
        <taxon>Pseudomonas</taxon>
    </lineage>
</organism>